<feature type="transmembrane region" description="Helical" evidence="1">
    <location>
        <begin position="33"/>
        <end position="53"/>
    </location>
</feature>
<gene>
    <name evidence="2" type="ORF">ACFFRH_41475</name>
</gene>
<comment type="caution">
    <text evidence="2">The sequence shown here is derived from an EMBL/GenBank/DDBJ whole genome shotgun (WGS) entry which is preliminary data.</text>
</comment>
<evidence type="ECO:0000256" key="1">
    <source>
        <dbReference type="SAM" id="Phobius"/>
    </source>
</evidence>
<name>A0ABV5TS68_9ACTN</name>
<evidence type="ECO:0000313" key="3">
    <source>
        <dbReference type="Proteomes" id="UP001589610"/>
    </source>
</evidence>
<sequence length="113" mass="11441">MSQVWWIAVRGLFGGVLVMTFAMIGEMTTPKRFAGIFAAAPAVALAGMTVTVLNEGSRALAESALGMIAGAVAMVAYCAVAVPLVRRLGALVGSLTALAAWVAVAGAGWALMT</sequence>
<evidence type="ECO:0000313" key="2">
    <source>
        <dbReference type="EMBL" id="MFB9681982.1"/>
    </source>
</evidence>
<reference evidence="2 3" key="1">
    <citation type="submission" date="2024-09" db="EMBL/GenBank/DDBJ databases">
        <authorList>
            <person name="Sun Q."/>
            <person name="Mori K."/>
        </authorList>
    </citation>
    <scope>NUCLEOTIDE SEQUENCE [LARGE SCALE GENOMIC DNA]</scope>
    <source>
        <strain evidence="2 3">JCM 3028</strain>
    </source>
</reference>
<dbReference type="RefSeq" id="WP_386163478.1">
    <property type="nucleotide sequence ID" value="NZ_JBHMBS010000043.1"/>
</dbReference>
<accession>A0ABV5TS68</accession>
<protein>
    <submittedName>
        <fullName evidence="2">DUF3147 family protein</fullName>
    </submittedName>
</protein>
<feature type="transmembrane region" description="Helical" evidence="1">
    <location>
        <begin position="6"/>
        <end position="24"/>
    </location>
</feature>
<proteinExistence type="predicted"/>
<feature type="transmembrane region" description="Helical" evidence="1">
    <location>
        <begin position="65"/>
        <end position="85"/>
    </location>
</feature>
<feature type="transmembrane region" description="Helical" evidence="1">
    <location>
        <begin position="92"/>
        <end position="112"/>
    </location>
</feature>
<keyword evidence="1" id="KW-0472">Membrane</keyword>
<dbReference type="Pfam" id="PF11345">
    <property type="entry name" value="DUF3147"/>
    <property type="match status" value="1"/>
</dbReference>
<dbReference type="Proteomes" id="UP001589610">
    <property type="component" value="Unassembled WGS sequence"/>
</dbReference>
<organism evidence="2 3">
    <name type="scientific">Streptosporangium vulgare</name>
    <dbReference type="NCBI Taxonomy" id="46190"/>
    <lineage>
        <taxon>Bacteria</taxon>
        <taxon>Bacillati</taxon>
        <taxon>Actinomycetota</taxon>
        <taxon>Actinomycetes</taxon>
        <taxon>Streptosporangiales</taxon>
        <taxon>Streptosporangiaceae</taxon>
        <taxon>Streptosporangium</taxon>
    </lineage>
</organism>
<keyword evidence="1" id="KW-1133">Transmembrane helix</keyword>
<dbReference type="EMBL" id="JBHMBS010000043">
    <property type="protein sequence ID" value="MFB9681982.1"/>
    <property type="molecule type" value="Genomic_DNA"/>
</dbReference>
<keyword evidence="3" id="KW-1185">Reference proteome</keyword>
<keyword evidence="1" id="KW-0812">Transmembrane</keyword>
<dbReference type="InterPro" id="IPR021493">
    <property type="entry name" value="DUF3147"/>
</dbReference>